<name>A0AAW1WGQ7_RUBAR</name>
<dbReference type="EMBL" id="JBEDUW010000006">
    <property type="protein sequence ID" value="KAK9922724.1"/>
    <property type="molecule type" value="Genomic_DNA"/>
</dbReference>
<accession>A0AAW1WGQ7</accession>
<evidence type="ECO:0000313" key="2">
    <source>
        <dbReference type="Proteomes" id="UP001457282"/>
    </source>
</evidence>
<evidence type="ECO:0008006" key="3">
    <source>
        <dbReference type="Google" id="ProtNLM"/>
    </source>
</evidence>
<dbReference type="AlphaFoldDB" id="A0AAW1WGQ7"/>
<organism evidence="1 2">
    <name type="scientific">Rubus argutus</name>
    <name type="common">Southern blackberry</name>
    <dbReference type="NCBI Taxonomy" id="59490"/>
    <lineage>
        <taxon>Eukaryota</taxon>
        <taxon>Viridiplantae</taxon>
        <taxon>Streptophyta</taxon>
        <taxon>Embryophyta</taxon>
        <taxon>Tracheophyta</taxon>
        <taxon>Spermatophyta</taxon>
        <taxon>Magnoliopsida</taxon>
        <taxon>eudicotyledons</taxon>
        <taxon>Gunneridae</taxon>
        <taxon>Pentapetalae</taxon>
        <taxon>rosids</taxon>
        <taxon>fabids</taxon>
        <taxon>Rosales</taxon>
        <taxon>Rosaceae</taxon>
        <taxon>Rosoideae</taxon>
        <taxon>Rosoideae incertae sedis</taxon>
        <taxon>Rubus</taxon>
    </lineage>
</organism>
<proteinExistence type="predicted"/>
<reference evidence="1 2" key="1">
    <citation type="journal article" date="2023" name="G3 (Bethesda)">
        <title>A chromosome-length genome assembly and annotation of blackberry (Rubus argutus, cv. 'Hillquist').</title>
        <authorList>
            <person name="Bruna T."/>
            <person name="Aryal R."/>
            <person name="Dudchenko O."/>
            <person name="Sargent D.J."/>
            <person name="Mead D."/>
            <person name="Buti M."/>
            <person name="Cavallini A."/>
            <person name="Hytonen T."/>
            <person name="Andres J."/>
            <person name="Pham M."/>
            <person name="Weisz D."/>
            <person name="Mascagni F."/>
            <person name="Usai G."/>
            <person name="Natali L."/>
            <person name="Bassil N."/>
            <person name="Fernandez G.E."/>
            <person name="Lomsadze A."/>
            <person name="Armour M."/>
            <person name="Olukolu B."/>
            <person name="Poorten T."/>
            <person name="Britton C."/>
            <person name="Davik J."/>
            <person name="Ashrafi H."/>
            <person name="Aiden E.L."/>
            <person name="Borodovsky M."/>
            <person name="Worthington M."/>
        </authorList>
    </citation>
    <scope>NUCLEOTIDE SEQUENCE [LARGE SCALE GENOMIC DNA]</scope>
    <source>
        <strain evidence="1">PI 553951</strain>
    </source>
</reference>
<protein>
    <recommendedName>
        <fullName evidence="3">Secreted protein</fullName>
    </recommendedName>
</protein>
<keyword evidence="2" id="KW-1185">Reference proteome</keyword>
<evidence type="ECO:0000313" key="1">
    <source>
        <dbReference type="EMBL" id="KAK9922724.1"/>
    </source>
</evidence>
<gene>
    <name evidence="1" type="ORF">M0R45_031173</name>
</gene>
<comment type="caution">
    <text evidence="1">The sequence shown here is derived from an EMBL/GenBank/DDBJ whole genome shotgun (WGS) entry which is preliminary data.</text>
</comment>
<dbReference type="Proteomes" id="UP001457282">
    <property type="component" value="Unassembled WGS sequence"/>
</dbReference>
<sequence length="110" mass="11985">MLTDCFWMWRGLAASCTVTIATWSELHGVRNGGRRQWLLGNSTVGVDDDERQSTSSAWNGVGGFSSSSFLIFFFPCSKARQKAATGCGTWRCDLRVLSLEAAGKTTVVLV</sequence>